<dbReference type="PANTHER" id="PTHR47505:SF1">
    <property type="entry name" value="DNA UTILIZATION PROTEIN YHGH"/>
    <property type="match status" value="1"/>
</dbReference>
<dbReference type="InterPro" id="IPR051910">
    <property type="entry name" value="ComF/GntX_DNA_util-trans"/>
</dbReference>
<evidence type="ECO:0000259" key="3">
    <source>
        <dbReference type="Pfam" id="PF00156"/>
    </source>
</evidence>
<dbReference type="RefSeq" id="WP_079728293.1">
    <property type="nucleotide sequence ID" value="NZ_FUZP01000002.1"/>
</dbReference>
<dbReference type="SUPFAM" id="SSF53271">
    <property type="entry name" value="PRTase-like"/>
    <property type="match status" value="1"/>
</dbReference>
<dbReference type="STRING" id="123320.SAMN06309945_2245"/>
<gene>
    <name evidence="4" type="ORF">SAMN06309945_2245</name>
</gene>
<comment type="similarity">
    <text evidence="1">Belongs to the ComF/GntX family.</text>
</comment>
<dbReference type="PANTHER" id="PTHR47505">
    <property type="entry name" value="DNA UTILIZATION PROTEIN YHGH"/>
    <property type="match status" value="1"/>
</dbReference>
<dbReference type="Gene3D" id="3.40.50.2020">
    <property type="match status" value="1"/>
</dbReference>
<name>A0A1T5KHG4_9MICO</name>
<keyword evidence="5" id="KW-1185">Reference proteome</keyword>
<evidence type="ECO:0000256" key="1">
    <source>
        <dbReference type="ARBA" id="ARBA00008007"/>
    </source>
</evidence>
<keyword evidence="4" id="KW-0328">Glycosyltransferase</keyword>
<dbReference type="InterPro" id="IPR000836">
    <property type="entry name" value="PRTase_dom"/>
</dbReference>
<protein>
    <submittedName>
        <fullName evidence="4">Predicted amidophosphoribosyltransferases</fullName>
    </submittedName>
</protein>
<organism evidence="4 5">
    <name type="scientific">Okibacterium fritillariae</name>
    <dbReference type="NCBI Taxonomy" id="123320"/>
    <lineage>
        <taxon>Bacteria</taxon>
        <taxon>Bacillati</taxon>
        <taxon>Actinomycetota</taxon>
        <taxon>Actinomycetes</taxon>
        <taxon>Micrococcales</taxon>
        <taxon>Microbacteriaceae</taxon>
        <taxon>Okibacterium</taxon>
    </lineage>
</organism>
<dbReference type="OrthoDB" id="5242900at2"/>
<dbReference type="Pfam" id="PF00156">
    <property type="entry name" value="Pribosyltran"/>
    <property type="match status" value="1"/>
</dbReference>
<evidence type="ECO:0000313" key="4">
    <source>
        <dbReference type="EMBL" id="SKC63172.1"/>
    </source>
</evidence>
<dbReference type="Proteomes" id="UP000190857">
    <property type="component" value="Unassembled WGS sequence"/>
</dbReference>
<proteinExistence type="inferred from homology"/>
<dbReference type="AlphaFoldDB" id="A0A1T5KHG4"/>
<accession>A0A1T5KHG4</accession>
<dbReference type="InterPro" id="IPR029057">
    <property type="entry name" value="PRTase-like"/>
</dbReference>
<evidence type="ECO:0000256" key="2">
    <source>
        <dbReference type="SAM" id="MobiDB-lite"/>
    </source>
</evidence>
<dbReference type="EMBL" id="FUZP01000002">
    <property type="protein sequence ID" value="SKC63172.1"/>
    <property type="molecule type" value="Genomic_DNA"/>
</dbReference>
<feature type="region of interest" description="Disordered" evidence="2">
    <location>
        <begin position="267"/>
        <end position="300"/>
    </location>
</feature>
<feature type="domain" description="Phosphoribosyltransferase" evidence="3">
    <location>
        <begin position="207"/>
        <end position="254"/>
    </location>
</feature>
<dbReference type="CDD" id="cd06223">
    <property type="entry name" value="PRTases_typeI"/>
    <property type="match status" value="1"/>
</dbReference>
<evidence type="ECO:0000313" key="5">
    <source>
        <dbReference type="Proteomes" id="UP000190857"/>
    </source>
</evidence>
<keyword evidence="4" id="KW-0808">Transferase</keyword>
<sequence>MTDSAPAPERHSPFAAALGWALPLSCVGCQMPDHPLCGSCLRRAAASAPPPRTLPDGTIVFAGSSYADEVRRAIVAFKTEGFTVIDKRLAVLLGTAVTAACLDIADADPAGIPPPVARRADAPQAGATPLAAVRERDGLATRRRPVLYVPVPSSRRGYRARGYRPVDRVLGRTDRIATPALAYLRQPSDQIGLDADERAANMRGSMRTTRRVAGRTVILIDDVCTTGATLTEAATVLRDAGARRVSAAVIAATPLRSLLAQPAQTVSDFSEEGDYGGAKGVEEPPELSGGTPYRGGRYGN</sequence>
<dbReference type="GO" id="GO:0016757">
    <property type="term" value="F:glycosyltransferase activity"/>
    <property type="evidence" value="ECO:0007669"/>
    <property type="project" value="UniProtKB-KW"/>
</dbReference>
<reference evidence="4 5" key="1">
    <citation type="submission" date="2017-02" db="EMBL/GenBank/DDBJ databases">
        <authorList>
            <person name="Peterson S.W."/>
        </authorList>
    </citation>
    <scope>NUCLEOTIDE SEQUENCE [LARGE SCALE GENOMIC DNA]</scope>
    <source>
        <strain evidence="4 5">VKM Ac-2059</strain>
    </source>
</reference>